<dbReference type="AlphaFoldDB" id="A0A5B1LCM5"/>
<comment type="caution">
    <text evidence="1">The sequence shown here is derived from an EMBL/GenBank/DDBJ whole genome shotgun (WGS) entry which is preliminary data.</text>
</comment>
<reference evidence="1 2" key="1">
    <citation type="submission" date="2019-09" db="EMBL/GenBank/DDBJ databases">
        <title>Nocardioides panacisoli sp. nov., isolated from the soil of a ginseng field.</title>
        <authorList>
            <person name="Cho C."/>
        </authorList>
    </citation>
    <scope>NUCLEOTIDE SEQUENCE [LARGE SCALE GENOMIC DNA]</scope>
    <source>
        <strain evidence="1 2">BN130099</strain>
    </source>
</reference>
<proteinExistence type="predicted"/>
<evidence type="ECO:0000313" key="2">
    <source>
        <dbReference type="Proteomes" id="UP000325003"/>
    </source>
</evidence>
<dbReference type="EMBL" id="VUJV01000003">
    <property type="protein sequence ID" value="KAA1418501.1"/>
    <property type="molecule type" value="Genomic_DNA"/>
</dbReference>
<accession>A0A5B1LCM5</accession>
<dbReference type="Proteomes" id="UP000325003">
    <property type="component" value="Unassembled WGS sequence"/>
</dbReference>
<dbReference type="RefSeq" id="WP_149727843.1">
    <property type="nucleotide sequence ID" value="NZ_VUJV01000003.1"/>
</dbReference>
<keyword evidence="2" id="KW-1185">Reference proteome</keyword>
<sequence length="94" mass="10254">MTSLQHHIAVAQPAPRHEETQALDNYVLATRIVHRAETLLPHAEGFPVALGLVEAAFAAALDITASSTWAEVRAARDFLDAAHDELDRAGYQVR</sequence>
<evidence type="ECO:0000313" key="1">
    <source>
        <dbReference type="EMBL" id="KAA1418501.1"/>
    </source>
</evidence>
<protein>
    <submittedName>
        <fullName evidence="1">Uncharacterized protein</fullName>
    </submittedName>
</protein>
<name>A0A5B1LCM5_9ACTN</name>
<gene>
    <name evidence="1" type="ORF">F0U44_08300</name>
</gene>
<reference evidence="1 2" key="2">
    <citation type="submission" date="2019-09" db="EMBL/GenBank/DDBJ databases">
        <authorList>
            <person name="Jin C."/>
        </authorList>
    </citation>
    <scope>NUCLEOTIDE SEQUENCE [LARGE SCALE GENOMIC DNA]</scope>
    <source>
        <strain evidence="1 2">BN130099</strain>
    </source>
</reference>
<organism evidence="1 2">
    <name type="scientific">Nocardioides humilatus</name>
    <dbReference type="NCBI Taxonomy" id="2607660"/>
    <lineage>
        <taxon>Bacteria</taxon>
        <taxon>Bacillati</taxon>
        <taxon>Actinomycetota</taxon>
        <taxon>Actinomycetes</taxon>
        <taxon>Propionibacteriales</taxon>
        <taxon>Nocardioidaceae</taxon>
        <taxon>Nocardioides</taxon>
    </lineage>
</organism>